<evidence type="ECO:0000313" key="8">
    <source>
        <dbReference type="RefSeq" id="XP_035826598.1"/>
    </source>
</evidence>
<feature type="region of interest" description="Disordered" evidence="6">
    <location>
        <begin position="45"/>
        <end position="72"/>
    </location>
</feature>
<sequence>MFPKKGIDQVKVIGSGSPVSTRSEDVAISVDENLPLIHKEQIITIETGPTEKEQKTAENKKKKKGAIDEDEPDMDALDWWSKYFASVETMIREEGEEVEEHGHNEDVFNVKLLEAESKTADTSSPAPLTGDEQTLHPQQTGQSSYGNYGSIPNGQGIGGDEVEIKQAKRLEKEAKKQQERDRKATFKSTAKTVGLAKQLSPKAQRKREKLLSSTSQLKVHPTELEVQPQYDGFRDWLHTFELYRGKNTGNDEPDENRIVGKFKGSMKIYKIPLPPDIEDTTITGE</sequence>
<feature type="compositionally biased region" description="Basic and acidic residues" evidence="6">
    <location>
        <begin position="49"/>
        <end position="59"/>
    </location>
</feature>
<dbReference type="GeneID" id="101850259"/>
<feature type="compositionally biased region" description="Basic and acidic residues" evidence="6">
    <location>
        <begin position="100"/>
        <end position="119"/>
    </location>
</feature>
<keyword evidence="4" id="KW-1133">Transmembrane helix</keyword>
<reference evidence="8" key="1">
    <citation type="submission" date="2025-08" db="UniProtKB">
        <authorList>
            <consortium name="RefSeq"/>
        </authorList>
    </citation>
    <scope>IDENTIFICATION</scope>
</reference>
<keyword evidence="5" id="KW-0472">Membrane</keyword>
<evidence type="ECO:0000256" key="1">
    <source>
        <dbReference type="ARBA" id="ARBA00004370"/>
    </source>
</evidence>
<keyword evidence="7" id="KW-1185">Reference proteome</keyword>
<accession>A0ABM1VW06</accession>
<evidence type="ECO:0000256" key="4">
    <source>
        <dbReference type="ARBA" id="ARBA00022989"/>
    </source>
</evidence>
<evidence type="ECO:0000256" key="2">
    <source>
        <dbReference type="ARBA" id="ARBA00022692"/>
    </source>
</evidence>
<keyword evidence="2" id="KW-0812">Transmembrane</keyword>
<evidence type="ECO:0000256" key="3">
    <source>
        <dbReference type="ARBA" id="ARBA00022737"/>
    </source>
</evidence>
<feature type="non-terminal residue" evidence="8">
    <location>
        <position position="285"/>
    </location>
</feature>
<evidence type="ECO:0000256" key="5">
    <source>
        <dbReference type="ARBA" id="ARBA00023136"/>
    </source>
</evidence>
<evidence type="ECO:0000313" key="7">
    <source>
        <dbReference type="Proteomes" id="UP000694888"/>
    </source>
</evidence>
<keyword evidence="3" id="KW-0677">Repeat</keyword>
<name>A0ABM1VW06_APLCA</name>
<dbReference type="InterPro" id="IPR037721">
    <property type="entry name" value="Ferlin"/>
</dbReference>
<feature type="compositionally biased region" description="Polar residues" evidence="6">
    <location>
        <begin position="120"/>
        <end position="153"/>
    </location>
</feature>
<proteinExistence type="predicted"/>
<dbReference type="RefSeq" id="XP_035826598.1">
    <property type="nucleotide sequence ID" value="XM_035970705.1"/>
</dbReference>
<protein>
    <submittedName>
        <fullName evidence="8">Otoferlin</fullName>
    </submittedName>
</protein>
<dbReference type="Proteomes" id="UP000694888">
    <property type="component" value="Unplaced"/>
</dbReference>
<organism evidence="7 8">
    <name type="scientific">Aplysia californica</name>
    <name type="common">California sea hare</name>
    <dbReference type="NCBI Taxonomy" id="6500"/>
    <lineage>
        <taxon>Eukaryota</taxon>
        <taxon>Metazoa</taxon>
        <taxon>Spiralia</taxon>
        <taxon>Lophotrochozoa</taxon>
        <taxon>Mollusca</taxon>
        <taxon>Gastropoda</taxon>
        <taxon>Heterobranchia</taxon>
        <taxon>Euthyneura</taxon>
        <taxon>Tectipleura</taxon>
        <taxon>Aplysiida</taxon>
        <taxon>Aplysioidea</taxon>
        <taxon>Aplysiidae</taxon>
        <taxon>Aplysia</taxon>
    </lineage>
</organism>
<evidence type="ECO:0000256" key="6">
    <source>
        <dbReference type="SAM" id="MobiDB-lite"/>
    </source>
</evidence>
<comment type="subcellular location">
    <subcellularLocation>
        <location evidence="1">Membrane</location>
    </subcellularLocation>
</comment>
<dbReference type="PANTHER" id="PTHR12546:SF60">
    <property type="entry name" value="MISFIRE, ISOFORM F"/>
    <property type="match status" value="1"/>
</dbReference>
<feature type="region of interest" description="Disordered" evidence="6">
    <location>
        <begin position="96"/>
        <end position="215"/>
    </location>
</feature>
<dbReference type="PANTHER" id="PTHR12546">
    <property type="entry name" value="FER-1-LIKE"/>
    <property type="match status" value="1"/>
</dbReference>
<gene>
    <name evidence="8" type="primary">LOC101850259</name>
</gene>
<feature type="compositionally biased region" description="Basic and acidic residues" evidence="6">
    <location>
        <begin position="162"/>
        <end position="184"/>
    </location>
</feature>